<comment type="caution">
    <text evidence="1">The sequence shown here is derived from an EMBL/GenBank/DDBJ whole genome shotgun (WGS) entry which is preliminary data.</text>
</comment>
<protein>
    <submittedName>
        <fullName evidence="1">Uncharacterized protein</fullName>
    </submittedName>
</protein>
<name>A0ABU8WAH9_9BURK</name>
<reference evidence="1 2" key="1">
    <citation type="submission" date="2024-03" db="EMBL/GenBank/DDBJ databases">
        <title>Novel species of the genus Variovorax.</title>
        <authorList>
            <person name="Liu Q."/>
            <person name="Xin Y.-H."/>
        </authorList>
    </citation>
    <scope>NUCLEOTIDE SEQUENCE [LARGE SCALE GENOMIC DNA]</scope>
    <source>
        <strain evidence="1 2">KACC 18501</strain>
    </source>
</reference>
<organism evidence="1 2">
    <name type="scientific">Variovorax humicola</name>
    <dbReference type="NCBI Taxonomy" id="1769758"/>
    <lineage>
        <taxon>Bacteria</taxon>
        <taxon>Pseudomonadati</taxon>
        <taxon>Pseudomonadota</taxon>
        <taxon>Betaproteobacteria</taxon>
        <taxon>Burkholderiales</taxon>
        <taxon>Comamonadaceae</taxon>
        <taxon>Variovorax</taxon>
    </lineage>
</organism>
<keyword evidence="2" id="KW-1185">Reference proteome</keyword>
<evidence type="ECO:0000313" key="2">
    <source>
        <dbReference type="Proteomes" id="UP001363010"/>
    </source>
</evidence>
<proteinExistence type="predicted"/>
<dbReference type="RefSeq" id="WP_340368083.1">
    <property type="nucleotide sequence ID" value="NZ_JBBKZV010000049.1"/>
</dbReference>
<evidence type="ECO:0000313" key="1">
    <source>
        <dbReference type="EMBL" id="MEJ8827052.1"/>
    </source>
</evidence>
<gene>
    <name evidence="1" type="ORF">WKW80_34515</name>
</gene>
<dbReference type="EMBL" id="JBBKZV010000049">
    <property type="protein sequence ID" value="MEJ8827052.1"/>
    <property type="molecule type" value="Genomic_DNA"/>
</dbReference>
<dbReference type="Proteomes" id="UP001363010">
    <property type="component" value="Unassembled WGS sequence"/>
</dbReference>
<accession>A0ABU8WAH9</accession>
<sequence>MEEQLDELHRNLAFWHAAVVTAREVLIEALGARMCGSGDGPSPEDIKAFEMASQEEASAKTKLESFLVVARSKEAIERARGSGSARSARPGES</sequence>